<dbReference type="InterPro" id="IPR007466">
    <property type="entry name" value="Peptidyl-Arg-deiminase_porph"/>
</dbReference>
<name>A0A6M1T313_9BACT</name>
<evidence type="ECO:0000313" key="2">
    <source>
        <dbReference type="EMBL" id="NGP87003.1"/>
    </source>
</evidence>
<dbReference type="RefSeq" id="WP_165265333.1">
    <property type="nucleotide sequence ID" value="NZ_JAALLS010000001.1"/>
</dbReference>
<dbReference type="SUPFAM" id="SSF55909">
    <property type="entry name" value="Pentein"/>
    <property type="match status" value="1"/>
</dbReference>
<dbReference type="PANTHER" id="PTHR31377:SF0">
    <property type="entry name" value="AGMATINE DEIMINASE-RELATED"/>
    <property type="match status" value="1"/>
</dbReference>
<comment type="caution">
    <text evidence="2">The sequence shown here is derived from an EMBL/GenBank/DDBJ whole genome shotgun (WGS) entry which is preliminary data.</text>
</comment>
<dbReference type="AlphaFoldDB" id="A0A6M1T313"/>
<dbReference type="GO" id="GO:0047632">
    <property type="term" value="F:agmatine deiminase activity"/>
    <property type="evidence" value="ECO:0007669"/>
    <property type="project" value="TreeGrafter"/>
</dbReference>
<dbReference type="EMBL" id="JAALLS010000001">
    <property type="protein sequence ID" value="NGP87003.1"/>
    <property type="molecule type" value="Genomic_DNA"/>
</dbReference>
<reference evidence="2 3" key="1">
    <citation type="submission" date="2020-02" db="EMBL/GenBank/DDBJ databases">
        <title>Aliifodinibius halophilus 2W32, complete genome.</title>
        <authorList>
            <person name="Li Y."/>
            <person name="Wu S."/>
        </authorList>
    </citation>
    <scope>NUCLEOTIDE SEQUENCE [LARGE SCALE GENOMIC DNA]</scope>
    <source>
        <strain evidence="2 3">2W32</strain>
    </source>
</reference>
<dbReference type="GO" id="GO:0009446">
    <property type="term" value="P:putrescine biosynthetic process"/>
    <property type="evidence" value="ECO:0007669"/>
    <property type="project" value="InterPro"/>
</dbReference>
<keyword evidence="1" id="KW-0378">Hydrolase</keyword>
<proteinExistence type="predicted"/>
<organism evidence="2 3">
    <name type="scientific">Fodinibius halophilus</name>
    <dbReference type="NCBI Taxonomy" id="1736908"/>
    <lineage>
        <taxon>Bacteria</taxon>
        <taxon>Pseudomonadati</taxon>
        <taxon>Balneolota</taxon>
        <taxon>Balneolia</taxon>
        <taxon>Balneolales</taxon>
        <taxon>Balneolaceae</taxon>
        <taxon>Fodinibius</taxon>
    </lineage>
</organism>
<gene>
    <name evidence="2" type="ORF">G3569_01450</name>
</gene>
<dbReference type="Proteomes" id="UP000479132">
    <property type="component" value="Unassembled WGS sequence"/>
</dbReference>
<accession>A0A6M1T313</accession>
<sequence length="355" mass="40645">MLTNIPADLDFSLLPEWYPHSATQLHWPSNRQTWPGKRLKKVEHIYLDIIEVLHNYEAIHLFVENKKVHKDVLFLLEERGIDLNQIVFHIQAINDVWARDCGPLFVCREDNGDIDYAIVDWEYNSWGEKYPPYDADNKLPDYIAFKYGITRFNPDMVLEGGAIETNGDGVLLTTESVLLNPNRNPQMTKGEIEKRLKDYLGIRKVIWLKGGLAGDDTDGHVDDVARFLNENTILAMRADSADDINHQVLDENLKILHKATGRLGYSFAIETLPMPQTRIEGATVDGSTHVPASYTNFYIANGVVLVPLYDKRYDREAMRLFRQYFPDRDIVGIPCADLVWGQGAIHCITQPWYGL</sequence>
<dbReference type="GO" id="GO:0004668">
    <property type="term" value="F:protein-arginine deiminase activity"/>
    <property type="evidence" value="ECO:0007669"/>
    <property type="project" value="InterPro"/>
</dbReference>
<dbReference type="PANTHER" id="PTHR31377">
    <property type="entry name" value="AGMATINE DEIMINASE-RELATED"/>
    <property type="match status" value="1"/>
</dbReference>
<dbReference type="Gene3D" id="3.75.10.10">
    <property type="entry name" value="L-arginine/glycine Amidinotransferase, Chain A"/>
    <property type="match status" value="1"/>
</dbReference>
<evidence type="ECO:0000313" key="3">
    <source>
        <dbReference type="Proteomes" id="UP000479132"/>
    </source>
</evidence>
<dbReference type="Pfam" id="PF04371">
    <property type="entry name" value="PAD_porph"/>
    <property type="match status" value="1"/>
</dbReference>
<keyword evidence="3" id="KW-1185">Reference proteome</keyword>
<evidence type="ECO:0000256" key="1">
    <source>
        <dbReference type="ARBA" id="ARBA00022801"/>
    </source>
</evidence>
<protein>
    <submittedName>
        <fullName evidence="2">Agmatine deiminase family protein</fullName>
    </submittedName>
</protein>